<accession>A0A9N9CWN4</accession>
<gene>
    <name evidence="1" type="ORF">DERYTH_LOCUS8448</name>
</gene>
<proteinExistence type="predicted"/>
<keyword evidence="2" id="KW-1185">Reference proteome</keyword>
<name>A0A9N9CWN4_9GLOM</name>
<dbReference type="EMBL" id="CAJVPY010004369">
    <property type="protein sequence ID" value="CAG8617200.1"/>
    <property type="molecule type" value="Genomic_DNA"/>
</dbReference>
<sequence>NAKIVNFFKEVKKWLESKEEAVSSSIMTSLAIMFLRADSKFKKLEFNGDISYPNQELKKYF</sequence>
<comment type="caution">
    <text evidence="1">The sequence shown here is derived from an EMBL/GenBank/DDBJ whole genome shotgun (WGS) entry which is preliminary data.</text>
</comment>
<evidence type="ECO:0000313" key="2">
    <source>
        <dbReference type="Proteomes" id="UP000789405"/>
    </source>
</evidence>
<dbReference type="AlphaFoldDB" id="A0A9N9CWN4"/>
<feature type="non-terminal residue" evidence="1">
    <location>
        <position position="61"/>
    </location>
</feature>
<evidence type="ECO:0000313" key="1">
    <source>
        <dbReference type="EMBL" id="CAG8617200.1"/>
    </source>
</evidence>
<protein>
    <submittedName>
        <fullName evidence="1">11479_t:CDS:1</fullName>
    </submittedName>
</protein>
<reference evidence="1" key="1">
    <citation type="submission" date="2021-06" db="EMBL/GenBank/DDBJ databases">
        <authorList>
            <person name="Kallberg Y."/>
            <person name="Tangrot J."/>
            <person name="Rosling A."/>
        </authorList>
    </citation>
    <scope>NUCLEOTIDE SEQUENCE</scope>
    <source>
        <strain evidence="1">MA453B</strain>
    </source>
</reference>
<dbReference type="Proteomes" id="UP000789405">
    <property type="component" value="Unassembled WGS sequence"/>
</dbReference>
<organism evidence="1 2">
    <name type="scientific">Dentiscutata erythropus</name>
    <dbReference type="NCBI Taxonomy" id="1348616"/>
    <lineage>
        <taxon>Eukaryota</taxon>
        <taxon>Fungi</taxon>
        <taxon>Fungi incertae sedis</taxon>
        <taxon>Mucoromycota</taxon>
        <taxon>Glomeromycotina</taxon>
        <taxon>Glomeromycetes</taxon>
        <taxon>Diversisporales</taxon>
        <taxon>Gigasporaceae</taxon>
        <taxon>Dentiscutata</taxon>
    </lineage>
</organism>